<keyword evidence="2" id="KW-1133">Transmembrane helix</keyword>
<dbReference type="STRING" id="479431.Namu_5164"/>
<reference evidence="3 4" key="2">
    <citation type="journal article" date="2010" name="Stand. Genomic Sci.">
        <title>Complete genome sequence of Nakamurella multipartita type strain (Y-104).</title>
        <authorList>
            <person name="Tice H."/>
            <person name="Mayilraj S."/>
            <person name="Sims D."/>
            <person name="Lapidus A."/>
            <person name="Nolan M."/>
            <person name="Lucas S."/>
            <person name="Glavina Del Rio T."/>
            <person name="Copeland A."/>
            <person name="Cheng J.F."/>
            <person name="Meincke L."/>
            <person name="Bruce D."/>
            <person name="Goodwin L."/>
            <person name="Pitluck S."/>
            <person name="Ivanova N."/>
            <person name="Mavromatis K."/>
            <person name="Ovchinnikova G."/>
            <person name="Pati A."/>
            <person name="Chen A."/>
            <person name="Palaniappan K."/>
            <person name="Land M."/>
            <person name="Hauser L."/>
            <person name="Chang Y.J."/>
            <person name="Jeffries C.D."/>
            <person name="Detter J.C."/>
            <person name="Brettin T."/>
            <person name="Rohde M."/>
            <person name="Goker M."/>
            <person name="Bristow J."/>
            <person name="Eisen J.A."/>
            <person name="Markowitz V."/>
            <person name="Hugenholtz P."/>
            <person name="Kyrpides N.C."/>
            <person name="Klenk H.P."/>
            <person name="Chen F."/>
        </authorList>
    </citation>
    <scope>NUCLEOTIDE SEQUENCE [LARGE SCALE GENOMIC DNA]</scope>
    <source>
        <strain evidence="4">ATCC 700099 / DSM 44233 / CIP 104796 / JCM 9543 / NBRC 105858 / Y-104</strain>
    </source>
</reference>
<organism evidence="3 4">
    <name type="scientific">Nakamurella multipartita (strain ATCC 700099 / DSM 44233 / CIP 104796 / JCM 9543 / NBRC 105858 / Y-104)</name>
    <name type="common">Microsphaera multipartita</name>
    <dbReference type="NCBI Taxonomy" id="479431"/>
    <lineage>
        <taxon>Bacteria</taxon>
        <taxon>Bacillati</taxon>
        <taxon>Actinomycetota</taxon>
        <taxon>Actinomycetes</taxon>
        <taxon>Nakamurellales</taxon>
        <taxon>Nakamurellaceae</taxon>
        <taxon>Nakamurella</taxon>
    </lineage>
</organism>
<feature type="transmembrane region" description="Helical" evidence="2">
    <location>
        <begin position="279"/>
        <end position="304"/>
    </location>
</feature>
<dbReference type="eggNOG" id="ENOG5033VIA">
    <property type="taxonomic scope" value="Bacteria"/>
</dbReference>
<feature type="transmembrane region" description="Helical" evidence="2">
    <location>
        <begin position="207"/>
        <end position="231"/>
    </location>
</feature>
<evidence type="ECO:0000313" key="4">
    <source>
        <dbReference type="Proteomes" id="UP000002218"/>
    </source>
</evidence>
<dbReference type="EMBL" id="CP001737">
    <property type="protein sequence ID" value="ACV81433.1"/>
    <property type="molecule type" value="Genomic_DNA"/>
</dbReference>
<feature type="transmembrane region" description="Helical" evidence="2">
    <location>
        <begin position="252"/>
        <end position="273"/>
    </location>
</feature>
<evidence type="ECO:0000256" key="2">
    <source>
        <dbReference type="SAM" id="Phobius"/>
    </source>
</evidence>
<sequence length="433" mass="46820">MAAVDDLTELVERAAAAERAALAAKWKDRADVEATIRRVRKAAEEQRAAVRLDQNPDRLSPRWAQLRQNYLDLGAQPPVTGEDDTTVTHAAAARAEADAVAAVGVARIALTDAALAVLQARLARIEAGEDAADAAAIDGHVPLAGRNPVSRHGPALAGGLAGEIRYIIARKPRSTMKSLGIALALGLLYLGWIRLFDWDQDRQWLPFLGLFVLSVVMGGSVCINALSFDAMRVRAALDTGQRLWHLLVIKNLALLCLVAPIGFVISLLIAIGAGDWNRFVNALVLTVCFILLWLGVGNIVSIAVPSRDEPLLKRKQSGSLKQFLIAFAVSYLVGYLVNIMLIWRAFAARDLAAKLGEQWLPLVLLVFSCVTMWILLTVFAVALSQQPKVRRLLQREIADYTNNAEAQALAKEQPEPAAAGISPSSSDRQSTPG</sequence>
<feature type="transmembrane region" description="Helical" evidence="2">
    <location>
        <begin position="359"/>
        <end position="383"/>
    </location>
</feature>
<dbReference type="InParanoid" id="C8XC39"/>
<accession>C8XC39</accession>
<name>C8XC39_NAKMY</name>
<feature type="transmembrane region" description="Helical" evidence="2">
    <location>
        <begin position="178"/>
        <end position="195"/>
    </location>
</feature>
<feature type="transmembrane region" description="Helical" evidence="2">
    <location>
        <begin position="324"/>
        <end position="347"/>
    </location>
</feature>
<dbReference type="RefSeq" id="WP_015750240.1">
    <property type="nucleotide sequence ID" value="NC_013235.1"/>
</dbReference>
<dbReference type="Proteomes" id="UP000002218">
    <property type="component" value="Chromosome"/>
</dbReference>
<reference evidence="4" key="1">
    <citation type="submission" date="2009-09" db="EMBL/GenBank/DDBJ databases">
        <title>The complete genome of Nakamurella multipartita DSM 44233.</title>
        <authorList>
            <consortium name="US DOE Joint Genome Institute (JGI-PGF)"/>
            <person name="Lucas S."/>
            <person name="Copeland A."/>
            <person name="Lapidus A."/>
            <person name="Glavina del Rio T."/>
            <person name="Dalin E."/>
            <person name="Tice H."/>
            <person name="Bruce D."/>
            <person name="Goodwin L."/>
            <person name="Pitluck S."/>
            <person name="Kyrpides N."/>
            <person name="Mavromatis K."/>
            <person name="Ivanova N."/>
            <person name="Ovchinnikova G."/>
            <person name="Sims D."/>
            <person name="Meincke L."/>
            <person name="Brettin T."/>
            <person name="Detter J.C."/>
            <person name="Han C."/>
            <person name="Larimer F."/>
            <person name="Land M."/>
            <person name="Hauser L."/>
            <person name="Markowitz V."/>
            <person name="Cheng J.-F."/>
            <person name="Hugenholtz P."/>
            <person name="Woyke T."/>
            <person name="Wu D."/>
            <person name="Klenk H.-P."/>
            <person name="Eisen J.A."/>
        </authorList>
    </citation>
    <scope>NUCLEOTIDE SEQUENCE [LARGE SCALE GENOMIC DNA]</scope>
    <source>
        <strain evidence="4">ATCC 700099 / DSM 44233 / CIP 104796 / JCM 9543 / NBRC 105858 / Y-104</strain>
    </source>
</reference>
<gene>
    <name evidence="3" type="ordered locus">Namu_5164</name>
</gene>
<dbReference type="HOGENOM" id="CLU_051828_0_0_11"/>
<keyword evidence="2" id="KW-0472">Membrane</keyword>
<feature type="region of interest" description="Disordered" evidence="1">
    <location>
        <begin position="408"/>
        <end position="433"/>
    </location>
</feature>
<dbReference type="KEGG" id="nml:Namu_5164"/>
<evidence type="ECO:0000313" key="3">
    <source>
        <dbReference type="EMBL" id="ACV81433.1"/>
    </source>
</evidence>
<keyword evidence="4" id="KW-1185">Reference proteome</keyword>
<feature type="compositionally biased region" description="Polar residues" evidence="1">
    <location>
        <begin position="422"/>
        <end position="433"/>
    </location>
</feature>
<keyword evidence="2" id="KW-0812">Transmembrane</keyword>
<dbReference type="AlphaFoldDB" id="C8XC39"/>
<evidence type="ECO:0000256" key="1">
    <source>
        <dbReference type="SAM" id="MobiDB-lite"/>
    </source>
</evidence>
<proteinExistence type="predicted"/>
<protein>
    <submittedName>
        <fullName evidence="3">Uncharacterized protein</fullName>
    </submittedName>
</protein>